<protein>
    <submittedName>
        <fullName evidence="2">Uncharacterized protein</fullName>
    </submittedName>
</protein>
<organism evidence="2 3">
    <name type="scientific">Panicum miliaceum</name>
    <name type="common">Proso millet</name>
    <name type="synonym">Broomcorn millet</name>
    <dbReference type="NCBI Taxonomy" id="4540"/>
    <lineage>
        <taxon>Eukaryota</taxon>
        <taxon>Viridiplantae</taxon>
        <taxon>Streptophyta</taxon>
        <taxon>Embryophyta</taxon>
        <taxon>Tracheophyta</taxon>
        <taxon>Spermatophyta</taxon>
        <taxon>Magnoliopsida</taxon>
        <taxon>Liliopsida</taxon>
        <taxon>Poales</taxon>
        <taxon>Poaceae</taxon>
        <taxon>PACMAD clade</taxon>
        <taxon>Panicoideae</taxon>
        <taxon>Panicodae</taxon>
        <taxon>Paniceae</taxon>
        <taxon>Panicinae</taxon>
        <taxon>Panicum</taxon>
        <taxon>Panicum sect. Panicum</taxon>
    </lineage>
</organism>
<dbReference type="Proteomes" id="UP000275267">
    <property type="component" value="Unassembled WGS sequence"/>
</dbReference>
<dbReference type="AlphaFoldDB" id="A0A3L6RQH7"/>
<sequence>MTTCPAFLAAYSRRRPLELLVYPDGYKLRPGDIKNILAGVDPLDSSSAWGYRRFLLLALRDTAFLICNPATRHPASTACCIGRHYRRRSPPRGQAVPPDDTAAAEEGRDFHYILSTGAAEPRRLGPVARGSRNPLPSACVALGGVLHWSNHPEAGSSGDMVAFDRASETFRRVPPPPLPAPTPTTSGRSTWEGRSPSRR</sequence>
<accession>A0A3L6RQH7</accession>
<name>A0A3L6RQH7_PANMI</name>
<gene>
    <name evidence="2" type="ORF">C2845_PM11G13650</name>
</gene>
<dbReference type="STRING" id="4540.A0A3L6RQH7"/>
<dbReference type="OrthoDB" id="681455at2759"/>
<reference evidence="3" key="1">
    <citation type="journal article" date="2019" name="Nat. Commun.">
        <title>The genome of broomcorn millet.</title>
        <authorList>
            <person name="Zou C."/>
            <person name="Miki D."/>
            <person name="Li D."/>
            <person name="Tang Q."/>
            <person name="Xiao L."/>
            <person name="Rajput S."/>
            <person name="Deng P."/>
            <person name="Jia W."/>
            <person name="Huang R."/>
            <person name="Zhang M."/>
            <person name="Sun Y."/>
            <person name="Hu J."/>
            <person name="Fu X."/>
            <person name="Schnable P.S."/>
            <person name="Li F."/>
            <person name="Zhang H."/>
            <person name="Feng B."/>
            <person name="Zhu X."/>
            <person name="Liu R."/>
            <person name="Schnable J.C."/>
            <person name="Zhu J.-K."/>
            <person name="Zhang H."/>
        </authorList>
    </citation>
    <scope>NUCLEOTIDE SEQUENCE [LARGE SCALE GENOMIC DNA]</scope>
</reference>
<comment type="caution">
    <text evidence="2">The sequence shown here is derived from an EMBL/GenBank/DDBJ whole genome shotgun (WGS) entry which is preliminary data.</text>
</comment>
<feature type="region of interest" description="Disordered" evidence="1">
    <location>
        <begin position="153"/>
        <end position="199"/>
    </location>
</feature>
<evidence type="ECO:0000313" key="3">
    <source>
        <dbReference type="Proteomes" id="UP000275267"/>
    </source>
</evidence>
<keyword evidence="3" id="KW-1185">Reference proteome</keyword>
<feature type="compositionally biased region" description="Pro residues" evidence="1">
    <location>
        <begin position="173"/>
        <end position="182"/>
    </location>
</feature>
<evidence type="ECO:0000256" key="1">
    <source>
        <dbReference type="SAM" id="MobiDB-lite"/>
    </source>
</evidence>
<proteinExistence type="predicted"/>
<evidence type="ECO:0000313" key="2">
    <source>
        <dbReference type="EMBL" id="RLN07875.1"/>
    </source>
</evidence>
<dbReference type="EMBL" id="PQIB02000007">
    <property type="protein sequence ID" value="RLN07875.1"/>
    <property type="molecule type" value="Genomic_DNA"/>
</dbReference>